<dbReference type="EMBL" id="BART01006507">
    <property type="protein sequence ID" value="GAG64830.1"/>
    <property type="molecule type" value="Genomic_DNA"/>
</dbReference>
<evidence type="ECO:0000313" key="1">
    <source>
        <dbReference type="EMBL" id="GAG64830.1"/>
    </source>
</evidence>
<sequence>MSEEIGIIEKTGVKNDCELSVVEFWGGVRNGKMYQITQGIGGQDEPGFIQLTRKNIIELIDMLDLGDYGCFKLRL</sequence>
<gene>
    <name evidence="1" type="ORF">S01H4_14849</name>
</gene>
<proteinExistence type="predicted"/>
<comment type="caution">
    <text evidence="1">The sequence shown here is derived from an EMBL/GenBank/DDBJ whole genome shotgun (WGS) entry which is preliminary data.</text>
</comment>
<reference evidence="1" key="1">
    <citation type="journal article" date="2014" name="Front. Microbiol.">
        <title>High frequency of phylogenetically diverse reductive dehalogenase-homologous genes in deep subseafloor sedimentary metagenomes.</title>
        <authorList>
            <person name="Kawai M."/>
            <person name="Futagami T."/>
            <person name="Toyoda A."/>
            <person name="Takaki Y."/>
            <person name="Nishi S."/>
            <person name="Hori S."/>
            <person name="Arai W."/>
            <person name="Tsubouchi T."/>
            <person name="Morono Y."/>
            <person name="Uchiyama I."/>
            <person name="Ito T."/>
            <person name="Fujiyama A."/>
            <person name="Inagaki F."/>
            <person name="Takami H."/>
        </authorList>
    </citation>
    <scope>NUCLEOTIDE SEQUENCE</scope>
    <source>
        <strain evidence="1">Expedition CK06-06</strain>
    </source>
</reference>
<dbReference type="AlphaFoldDB" id="X0Z649"/>
<accession>X0Z649</accession>
<name>X0Z649_9ZZZZ</name>
<organism evidence="1">
    <name type="scientific">marine sediment metagenome</name>
    <dbReference type="NCBI Taxonomy" id="412755"/>
    <lineage>
        <taxon>unclassified sequences</taxon>
        <taxon>metagenomes</taxon>
        <taxon>ecological metagenomes</taxon>
    </lineage>
</organism>
<protein>
    <submittedName>
        <fullName evidence="1">Uncharacterized protein</fullName>
    </submittedName>
</protein>